<feature type="signal peptide" evidence="3">
    <location>
        <begin position="1"/>
        <end position="26"/>
    </location>
</feature>
<keyword evidence="1" id="KW-0378">Hydrolase</keyword>
<dbReference type="Pfam" id="PF00657">
    <property type="entry name" value="Lipase_GDSL"/>
    <property type="match status" value="1"/>
</dbReference>
<feature type="chain" id="PRO_5012636978" evidence="3">
    <location>
        <begin position="27"/>
        <end position="356"/>
    </location>
</feature>
<proteinExistence type="predicted"/>
<protein>
    <submittedName>
        <fullName evidence="4">Fatty acyltransferase-like protein</fullName>
    </submittedName>
</protein>
<dbReference type="InterPro" id="IPR036514">
    <property type="entry name" value="SGNH_hydro_sf"/>
</dbReference>
<keyword evidence="2" id="KW-1133">Transmembrane helix</keyword>
<dbReference type="PANTHER" id="PTHR45648:SF22">
    <property type="entry name" value="GDSL LIPASE_ACYLHYDROLASE FAMILY PROTEIN (AFU_ORTHOLOGUE AFUA_4G14700)"/>
    <property type="match status" value="1"/>
</dbReference>
<dbReference type="Proteomes" id="UP000243679">
    <property type="component" value="Chromosome"/>
</dbReference>
<dbReference type="EMBL" id="AP014836">
    <property type="protein sequence ID" value="BAW81112.1"/>
    <property type="molecule type" value="Genomic_DNA"/>
</dbReference>
<dbReference type="InterPro" id="IPR001087">
    <property type="entry name" value="GDSL"/>
</dbReference>
<keyword evidence="3" id="KW-0732">Signal</keyword>
<dbReference type="AlphaFoldDB" id="A0A1Q2SPR0"/>
<dbReference type="PANTHER" id="PTHR45648">
    <property type="entry name" value="GDSL LIPASE/ACYLHYDROLASE FAMILY PROTEIN (AFU_ORTHOLOGUE AFUA_4G14700)"/>
    <property type="match status" value="1"/>
</dbReference>
<evidence type="ECO:0000256" key="3">
    <source>
        <dbReference type="SAM" id="SignalP"/>
    </source>
</evidence>
<dbReference type="KEGG" id="ntt:TAO_1742"/>
<evidence type="ECO:0000256" key="2">
    <source>
        <dbReference type="SAM" id="Phobius"/>
    </source>
</evidence>
<sequence length="356" mass="38033">MRFKNKWYLLVRVGLLICSWTGTAFAIPTYSGFYVFGDSLSDVGNLYALTKGTVPVSPPYSKGRFSNGAVWVQDLAASLGLGQVTPSLKGGQDFAYGDAQTGPTLAHPGNSILDKAIDLPAQLSAYQKAVPNPQPDALYALWIGSNDVDALITGLLDRSHSLSSSDIKTDINQAVGNIGSVVDSLAKDDMKHLLALNVPDLSKDPRAIAAAKNVDPRDPAAVLADIQTLTETFNSAFQQELLTLAQRDGFHLSFVNTYVALDNIVADPRKYGLTNVTDPCWTGNFTDSQSGSVCANPNDHLFWDDLHPTAVVQSIVATDALKALAVSEPASASLFLIGLIGVFLAHVMTRVGRIQV</sequence>
<evidence type="ECO:0000313" key="4">
    <source>
        <dbReference type="EMBL" id="BAW81112.1"/>
    </source>
</evidence>
<dbReference type="GO" id="GO:0016746">
    <property type="term" value="F:acyltransferase activity"/>
    <property type="evidence" value="ECO:0007669"/>
    <property type="project" value="UniProtKB-KW"/>
</dbReference>
<accession>A0A1Q2SPR0</accession>
<keyword evidence="2" id="KW-0812">Transmembrane</keyword>
<dbReference type="SUPFAM" id="SSF52266">
    <property type="entry name" value="SGNH hydrolase"/>
    <property type="match status" value="1"/>
</dbReference>
<dbReference type="CDD" id="cd01846">
    <property type="entry name" value="fatty_acyltransferase_like"/>
    <property type="match status" value="1"/>
</dbReference>
<keyword evidence="4" id="KW-0012">Acyltransferase</keyword>
<gene>
    <name evidence="4" type="ORF">TAO_1742</name>
</gene>
<keyword evidence="4" id="KW-0808">Transferase</keyword>
<keyword evidence="5" id="KW-1185">Reference proteome</keyword>
<keyword evidence="2" id="KW-0472">Membrane</keyword>
<dbReference type="InterPro" id="IPR051058">
    <property type="entry name" value="GDSL_Est/Lipase"/>
</dbReference>
<dbReference type="GO" id="GO:0016788">
    <property type="term" value="F:hydrolase activity, acting on ester bonds"/>
    <property type="evidence" value="ECO:0007669"/>
    <property type="project" value="InterPro"/>
</dbReference>
<reference evidence="4 5" key="1">
    <citation type="journal article" date="2017" name="ISME J.">
        <title>An acid-tolerant ammonia-oxidizing ?-proteobacterium from soil.</title>
        <authorList>
            <person name="Hayatsu M."/>
            <person name="Tago K."/>
            <person name="Uchiyama I."/>
            <person name="Toyoda A."/>
            <person name="Wang Y."/>
            <person name="Shimomura Y."/>
            <person name="Okubo T."/>
            <person name="Kurisu F."/>
            <person name="Hirono Y."/>
            <person name="Nonaka K."/>
            <person name="Akiyama H."/>
            <person name="Itoh T."/>
            <person name="Takami H."/>
        </authorList>
    </citation>
    <scope>NUCLEOTIDE SEQUENCE [LARGE SCALE GENOMIC DNA]</scope>
    <source>
        <strain evidence="4 5">TAO100</strain>
    </source>
</reference>
<feature type="transmembrane region" description="Helical" evidence="2">
    <location>
        <begin position="330"/>
        <end position="349"/>
    </location>
</feature>
<dbReference type="Gene3D" id="3.40.50.1110">
    <property type="entry name" value="SGNH hydrolase"/>
    <property type="match status" value="1"/>
</dbReference>
<name>A0A1Q2SPR0_9GAMM</name>
<dbReference type="RefSeq" id="WP_172419091.1">
    <property type="nucleotide sequence ID" value="NZ_AP014836.1"/>
</dbReference>
<evidence type="ECO:0000313" key="5">
    <source>
        <dbReference type="Proteomes" id="UP000243679"/>
    </source>
</evidence>
<organism evidence="4 5">
    <name type="scientific">Candidatus Nitrosoglobus terrae</name>
    <dbReference type="NCBI Taxonomy" id="1630141"/>
    <lineage>
        <taxon>Bacteria</taxon>
        <taxon>Pseudomonadati</taxon>
        <taxon>Pseudomonadota</taxon>
        <taxon>Gammaproteobacteria</taxon>
        <taxon>Chromatiales</taxon>
        <taxon>Chromatiaceae</taxon>
        <taxon>Candidatus Nitrosoglobus</taxon>
    </lineage>
</organism>
<evidence type="ECO:0000256" key="1">
    <source>
        <dbReference type="ARBA" id="ARBA00022801"/>
    </source>
</evidence>